<dbReference type="SUPFAM" id="SSF54236">
    <property type="entry name" value="Ubiquitin-like"/>
    <property type="match status" value="1"/>
</dbReference>
<reference evidence="11" key="1">
    <citation type="submission" date="2020-07" db="EMBL/GenBank/DDBJ databases">
        <title>Clarias magur genome sequencing, assembly and annotation.</title>
        <authorList>
            <person name="Kushwaha B."/>
            <person name="Kumar R."/>
            <person name="Das P."/>
            <person name="Joshi C.G."/>
            <person name="Kumar D."/>
            <person name="Nagpure N.S."/>
            <person name="Pandey M."/>
            <person name="Agarwal S."/>
            <person name="Srivastava S."/>
            <person name="Singh M."/>
            <person name="Sahoo L."/>
            <person name="Jayasankar P."/>
            <person name="Meher P.K."/>
            <person name="Koringa P.G."/>
            <person name="Iquebal M.A."/>
            <person name="Das S.P."/>
            <person name="Bit A."/>
            <person name="Patnaik S."/>
            <person name="Patel N."/>
            <person name="Shah T.M."/>
            <person name="Hinsu A."/>
            <person name="Jena J.K."/>
        </authorList>
    </citation>
    <scope>NUCLEOTIDE SEQUENCE</scope>
    <source>
        <strain evidence="11">CIFAMagur01</strain>
        <tissue evidence="11">Testis</tissue>
    </source>
</reference>
<feature type="non-terminal residue" evidence="11">
    <location>
        <position position="1"/>
    </location>
</feature>
<dbReference type="Gene3D" id="3.10.20.90">
    <property type="entry name" value="Phosphatidylinositol 3-kinase Catalytic Subunit, Chain A, domain 1"/>
    <property type="match status" value="1"/>
</dbReference>
<evidence type="ECO:0000256" key="1">
    <source>
        <dbReference type="ARBA" id="ARBA00004245"/>
    </source>
</evidence>
<evidence type="ECO:0000256" key="2">
    <source>
        <dbReference type="ARBA" id="ARBA00022490"/>
    </source>
</evidence>
<dbReference type="GO" id="GO:0007165">
    <property type="term" value="P:signal transduction"/>
    <property type="evidence" value="ECO:0007669"/>
    <property type="project" value="InterPro"/>
</dbReference>
<dbReference type="PANTHER" id="PTHR22738">
    <property type="entry name" value="RASSF"/>
    <property type="match status" value="1"/>
</dbReference>
<evidence type="ECO:0000256" key="3">
    <source>
        <dbReference type="ARBA" id="ARBA00022553"/>
    </source>
</evidence>
<feature type="compositionally biased region" description="Basic and acidic residues" evidence="9">
    <location>
        <begin position="21"/>
        <end position="53"/>
    </location>
</feature>
<feature type="non-terminal residue" evidence="11">
    <location>
        <position position="371"/>
    </location>
</feature>
<accession>A0A8J4UP44</accession>
<evidence type="ECO:0000256" key="5">
    <source>
        <dbReference type="ARBA" id="ARBA00022723"/>
    </source>
</evidence>
<evidence type="ECO:0000313" key="11">
    <source>
        <dbReference type="EMBL" id="KAF5899465.1"/>
    </source>
</evidence>
<proteinExistence type="predicted"/>
<dbReference type="Proteomes" id="UP000727407">
    <property type="component" value="Unassembled WGS sequence"/>
</dbReference>
<evidence type="ECO:0000313" key="12">
    <source>
        <dbReference type="Proteomes" id="UP000727407"/>
    </source>
</evidence>
<dbReference type="PROSITE" id="PS50200">
    <property type="entry name" value="RA"/>
    <property type="match status" value="1"/>
</dbReference>
<dbReference type="SMART" id="SM00314">
    <property type="entry name" value="RA"/>
    <property type="match status" value="1"/>
</dbReference>
<evidence type="ECO:0000256" key="9">
    <source>
        <dbReference type="SAM" id="MobiDB-lite"/>
    </source>
</evidence>
<dbReference type="Pfam" id="PF00788">
    <property type="entry name" value="RA"/>
    <property type="match status" value="1"/>
</dbReference>
<dbReference type="InterPro" id="IPR033614">
    <property type="entry name" value="RASSF1-6"/>
</dbReference>
<dbReference type="GO" id="GO:0005634">
    <property type="term" value="C:nucleus"/>
    <property type="evidence" value="ECO:0007669"/>
    <property type="project" value="TreeGrafter"/>
</dbReference>
<feature type="compositionally biased region" description="Polar residues" evidence="9">
    <location>
        <begin position="183"/>
        <end position="192"/>
    </location>
</feature>
<keyword evidence="2" id="KW-0963">Cytoplasm</keyword>
<dbReference type="AlphaFoldDB" id="A0A8J4UP44"/>
<evidence type="ECO:0000256" key="6">
    <source>
        <dbReference type="ARBA" id="ARBA00022771"/>
    </source>
</evidence>
<keyword evidence="12" id="KW-1185">Reference proteome</keyword>
<name>A0A8J4UP44_CLAMG</name>
<keyword evidence="8" id="KW-0206">Cytoskeleton</keyword>
<feature type="domain" description="Ras-associating" evidence="10">
    <location>
        <begin position="281"/>
        <end position="367"/>
    </location>
</feature>
<dbReference type="EMBL" id="QNUK01000166">
    <property type="protein sequence ID" value="KAF5899465.1"/>
    <property type="molecule type" value="Genomic_DNA"/>
</dbReference>
<dbReference type="OrthoDB" id="74314at2759"/>
<evidence type="ECO:0000256" key="4">
    <source>
        <dbReference type="ARBA" id="ARBA00022701"/>
    </source>
</evidence>
<dbReference type="InterPro" id="IPR029071">
    <property type="entry name" value="Ubiquitin-like_domsf"/>
</dbReference>
<comment type="caution">
    <text evidence="11">The sequence shown here is derived from an EMBL/GenBank/DDBJ whole genome shotgun (WGS) entry which is preliminary data.</text>
</comment>
<protein>
    <submittedName>
        <fullName evidence="11">Ras association domain-containing protein 5 isoform X1</fullName>
    </submittedName>
</protein>
<dbReference type="GO" id="GO:0005874">
    <property type="term" value="C:microtubule"/>
    <property type="evidence" value="ECO:0007669"/>
    <property type="project" value="UniProtKB-KW"/>
</dbReference>
<dbReference type="FunFam" id="3.10.20.90:FF:000048">
    <property type="entry name" value="Ras association domain family member 1"/>
    <property type="match status" value="1"/>
</dbReference>
<sequence>FKRAAERRTCGRCISASSALREKTGDRQRAREAECQSERGHKGRVGEVIRPERASASLTQPCNGGCTGQTGSPQRSATEPRAASAREGHGHRWAQIAAPAMRSAEEAAVSSACFGHVSRRLGRLFRRLPKSRSWSEGLRLLRRSSSSGALVLSDCSYTCHLDCENHVQLDCNQGNVQKEETQTDSPCRTYSTAPPAKNTTKEDEEEKQQSLSEEEVKAKIEEYNSKVSESGMKIAADGTYNGFIKVHLKLRRPVTVLSTEANNLGNSENSSAATDISDNRTSFYLPSEAVKQLHVSSTTTVREVIEGLLRKYMVQDNPLKFALYKQMHRHGQDLFQKLSDSEHPLLLRLLAGPDLEKLSFVLKENETGEVE</sequence>
<evidence type="ECO:0000256" key="8">
    <source>
        <dbReference type="ARBA" id="ARBA00023212"/>
    </source>
</evidence>
<gene>
    <name evidence="11" type="ORF">DAT39_010808</name>
</gene>
<evidence type="ECO:0000259" key="10">
    <source>
        <dbReference type="PROSITE" id="PS50200"/>
    </source>
</evidence>
<organism evidence="11 12">
    <name type="scientific">Clarias magur</name>
    <name type="common">Asian catfish</name>
    <name type="synonym">Macropteronotus magur</name>
    <dbReference type="NCBI Taxonomy" id="1594786"/>
    <lineage>
        <taxon>Eukaryota</taxon>
        <taxon>Metazoa</taxon>
        <taxon>Chordata</taxon>
        <taxon>Craniata</taxon>
        <taxon>Vertebrata</taxon>
        <taxon>Euteleostomi</taxon>
        <taxon>Actinopterygii</taxon>
        <taxon>Neopterygii</taxon>
        <taxon>Teleostei</taxon>
        <taxon>Ostariophysi</taxon>
        <taxon>Siluriformes</taxon>
        <taxon>Clariidae</taxon>
        <taxon>Clarias</taxon>
    </lineage>
</organism>
<feature type="region of interest" description="Disordered" evidence="9">
    <location>
        <begin position="21"/>
        <end position="89"/>
    </location>
</feature>
<dbReference type="InterPro" id="IPR000159">
    <property type="entry name" value="RA_dom"/>
</dbReference>
<keyword evidence="7" id="KW-0862">Zinc</keyword>
<evidence type="ECO:0000256" key="7">
    <source>
        <dbReference type="ARBA" id="ARBA00022833"/>
    </source>
</evidence>
<dbReference type="GO" id="GO:0008270">
    <property type="term" value="F:zinc ion binding"/>
    <property type="evidence" value="ECO:0007669"/>
    <property type="project" value="UniProtKB-KW"/>
</dbReference>
<keyword evidence="5" id="KW-0479">Metal-binding</keyword>
<keyword evidence="3" id="KW-0597">Phosphoprotein</keyword>
<feature type="region of interest" description="Disordered" evidence="9">
    <location>
        <begin position="180"/>
        <end position="215"/>
    </location>
</feature>
<comment type="subcellular location">
    <subcellularLocation>
        <location evidence="1">Cytoplasm</location>
        <location evidence="1">Cytoskeleton</location>
    </subcellularLocation>
</comment>
<keyword evidence="4" id="KW-0493">Microtubule</keyword>
<keyword evidence="6" id="KW-0863">Zinc-finger</keyword>
<dbReference type="PANTHER" id="PTHR22738:SF9">
    <property type="entry name" value="RAS ASSOCIATION DOMAIN-CONTAINING PROTEIN 5"/>
    <property type="match status" value="1"/>
</dbReference>